<dbReference type="InterPro" id="IPR029058">
    <property type="entry name" value="AB_hydrolase_fold"/>
</dbReference>
<organism evidence="2 3">
    <name type="scientific">Kribbella capetownensis</name>
    <dbReference type="NCBI Taxonomy" id="1572659"/>
    <lineage>
        <taxon>Bacteria</taxon>
        <taxon>Bacillati</taxon>
        <taxon>Actinomycetota</taxon>
        <taxon>Actinomycetes</taxon>
        <taxon>Propionibacteriales</taxon>
        <taxon>Kribbellaceae</taxon>
        <taxon>Kribbella</taxon>
    </lineage>
</organism>
<protein>
    <submittedName>
        <fullName evidence="2">Alpha/beta hydrolase</fullName>
    </submittedName>
</protein>
<evidence type="ECO:0000313" key="2">
    <source>
        <dbReference type="EMBL" id="TCC50625.1"/>
    </source>
</evidence>
<proteinExistence type="predicted"/>
<name>A0A4R0K6G0_9ACTN</name>
<dbReference type="EMBL" id="SJKD01000002">
    <property type="protein sequence ID" value="TCC50625.1"/>
    <property type="molecule type" value="Genomic_DNA"/>
</dbReference>
<dbReference type="InterPro" id="IPR000073">
    <property type="entry name" value="AB_hydrolase_1"/>
</dbReference>
<dbReference type="PANTHER" id="PTHR43798">
    <property type="entry name" value="MONOACYLGLYCEROL LIPASE"/>
    <property type="match status" value="1"/>
</dbReference>
<dbReference type="Pfam" id="PF00561">
    <property type="entry name" value="Abhydrolase_1"/>
    <property type="match status" value="1"/>
</dbReference>
<accession>A0A4R0K6G0</accession>
<dbReference type="OrthoDB" id="7958481at2"/>
<dbReference type="GO" id="GO:0046464">
    <property type="term" value="P:acylglycerol catabolic process"/>
    <property type="evidence" value="ECO:0007669"/>
    <property type="project" value="TreeGrafter"/>
</dbReference>
<keyword evidence="2" id="KW-0378">Hydrolase</keyword>
<sequence length="275" mass="30313">MTMVTTQIATERITVDGLSIRYADSRTPGPDVLLLNPWPESLYAFEPIWAHLAREDHLVAVDLPGFGQSDSRADLMSPQAMAEFVVQLLDALQLDQVHLVAPDIGTSAALFAASAHPDRFHTVVVGSGAASIPFELGEPLASWVTAPNVDEYEHTDGRRIVAGTVERLTPAYPVPGPIRADYLESYSGRRFADSMRYVRAYPADLPVLRDLLPTIQTPVRIISGSRDTAVPSTNGHFLDDRLPSSTHDVVDSGHFVWEEASAIYSSLLTDWWRRH</sequence>
<gene>
    <name evidence="2" type="ORF">E0H75_10485</name>
</gene>
<dbReference type="SUPFAM" id="SSF53474">
    <property type="entry name" value="alpha/beta-Hydrolases"/>
    <property type="match status" value="1"/>
</dbReference>
<evidence type="ECO:0000259" key="1">
    <source>
        <dbReference type="Pfam" id="PF00561"/>
    </source>
</evidence>
<evidence type="ECO:0000313" key="3">
    <source>
        <dbReference type="Proteomes" id="UP000293342"/>
    </source>
</evidence>
<dbReference type="InterPro" id="IPR050266">
    <property type="entry name" value="AB_hydrolase_sf"/>
</dbReference>
<dbReference type="GO" id="GO:0047372">
    <property type="term" value="F:monoacylglycerol lipase activity"/>
    <property type="evidence" value="ECO:0007669"/>
    <property type="project" value="TreeGrafter"/>
</dbReference>
<keyword evidence="3" id="KW-1185">Reference proteome</keyword>
<dbReference type="GO" id="GO:0016020">
    <property type="term" value="C:membrane"/>
    <property type="evidence" value="ECO:0007669"/>
    <property type="project" value="TreeGrafter"/>
</dbReference>
<dbReference type="Gene3D" id="3.40.50.1820">
    <property type="entry name" value="alpha/beta hydrolase"/>
    <property type="match status" value="1"/>
</dbReference>
<dbReference type="PRINTS" id="PR00111">
    <property type="entry name" value="ABHYDROLASE"/>
</dbReference>
<dbReference type="AlphaFoldDB" id="A0A4R0K6G0"/>
<feature type="domain" description="AB hydrolase-1" evidence="1">
    <location>
        <begin position="32"/>
        <end position="128"/>
    </location>
</feature>
<dbReference type="Proteomes" id="UP000293342">
    <property type="component" value="Unassembled WGS sequence"/>
</dbReference>
<comment type="caution">
    <text evidence="2">The sequence shown here is derived from an EMBL/GenBank/DDBJ whole genome shotgun (WGS) entry which is preliminary data.</text>
</comment>
<dbReference type="PANTHER" id="PTHR43798:SF33">
    <property type="entry name" value="HYDROLASE, PUTATIVE (AFU_ORTHOLOGUE AFUA_2G14860)-RELATED"/>
    <property type="match status" value="1"/>
</dbReference>
<reference evidence="2 3" key="1">
    <citation type="submission" date="2019-02" db="EMBL/GenBank/DDBJ databases">
        <title>Kribbella capetownensis sp. nov. and Kribbella speibonae sp. nov., isolated from soil.</title>
        <authorList>
            <person name="Curtis S.M."/>
            <person name="Norton I."/>
            <person name="Everest G.J."/>
            <person name="Meyers P.R."/>
        </authorList>
    </citation>
    <scope>NUCLEOTIDE SEQUENCE [LARGE SCALE GENOMIC DNA]</scope>
    <source>
        <strain evidence="2 3">YM53</strain>
    </source>
</reference>